<dbReference type="EMBL" id="KV878242">
    <property type="protein sequence ID" value="OJZ85582.1"/>
    <property type="molecule type" value="Genomic_DNA"/>
</dbReference>
<feature type="compositionally biased region" description="Polar residues" evidence="1">
    <location>
        <begin position="125"/>
        <end position="143"/>
    </location>
</feature>
<feature type="region of interest" description="Disordered" evidence="1">
    <location>
        <begin position="93"/>
        <end position="143"/>
    </location>
</feature>
<sequence>MPSQRNDRSELSFARRGRPLNLGNPRLEGKRRDLAGRSQGKCGHREEAHAEMRDARMVIGFTTAYISGGERERRDRTIKQVVAIDCTQIAESWGGRGGRRRSKRGGRPKRESLETSGGRDKVHTSDPSWSQRRLARFSQQQLE</sequence>
<evidence type="ECO:0000256" key="1">
    <source>
        <dbReference type="SAM" id="MobiDB-lite"/>
    </source>
</evidence>
<proteinExistence type="predicted"/>
<name>A0A1M3TFS8_ASPLC</name>
<dbReference type="AlphaFoldDB" id="A0A1M3TFS8"/>
<reference evidence="3" key="1">
    <citation type="journal article" date="2017" name="Genome Biol.">
        <title>Comparative genomics reveals high biological diversity and specific adaptations in the industrially and medically important fungal genus Aspergillus.</title>
        <authorList>
            <person name="de Vries R.P."/>
            <person name="Riley R."/>
            <person name="Wiebenga A."/>
            <person name="Aguilar-Osorio G."/>
            <person name="Amillis S."/>
            <person name="Uchima C.A."/>
            <person name="Anderluh G."/>
            <person name="Asadollahi M."/>
            <person name="Askin M."/>
            <person name="Barry K."/>
            <person name="Battaglia E."/>
            <person name="Bayram O."/>
            <person name="Benocci T."/>
            <person name="Braus-Stromeyer S.A."/>
            <person name="Caldana C."/>
            <person name="Canovas D."/>
            <person name="Cerqueira G.C."/>
            <person name="Chen F."/>
            <person name="Chen W."/>
            <person name="Choi C."/>
            <person name="Clum A."/>
            <person name="Dos Santos R.A."/>
            <person name="Damasio A.R."/>
            <person name="Diallinas G."/>
            <person name="Emri T."/>
            <person name="Fekete E."/>
            <person name="Flipphi M."/>
            <person name="Freyberg S."/>
            <person name="Gallo A."/>
            <person name="Gournas C."/>
            <person name="Habgood R."/>
            <person name="Hainaut M."/>
            <person name="Harispe M.L."/>
            <person name="Henrissat B."/>
            <person name="Hilden K.S."/>
            <person name="Hope R."/>
            <person name="Hossain A."/>
            <person name="Karabika E."/>
            <person name="Karaffa L."/>
            <person name="Karanyi Z."/>
            <person name="Krasevec N."/>
            <person name="Kuo A."/>
            <person name="Kusch H."/>
            <person name="LaButti K."/>
            <person name="Lagendijk E.L."/>
            <person name="Lapidus A."/>
            <person name="Levasseur A."/>
            <person name="Lindquist E."/>
            <person name="Lipzen A."/>
            <person name="Logrieco A.F."/>
            <person name="MacCabe A."/>
            <person name="Maekelae M.R."/>
            <person name="Malavazi I."/>
            <person name="Melin P."/>
            <person name="Meyer V."/>
            <person name="Mielnichuk N."/>
            <person name="Miskei M."/>
            <person name="Molnar A.P."/>
            <person name="Mule G."/>
            <person name="Ngan C.Y."/>
            <person name="Orejas M."/>
            <person name="Orosz E."/>
            <person name="Ouedraogo J.P."/>
            <person name="Overkamp K.M."/>
            <person name="Park H.-S."/>
            <person name="Perrone G."/>
            <person name="Piumi F."/>
            <person name="Punt P.J."/>
            <person name="Ram A.F."/>
            <person name="Ramon A."/>
            <person name="Rauscher S."/>
            <person name="Record E."/>
            <person name="Riano-Pachon D.M."/>
            <person name="Robert V."/>
            <person name="Roehrig J."/>
            <person name="Ruller R."/>
            <person name="Salamov A."/>
            <person name="Salih N.S."/>
            <person name="Samson R.A."/>
            <person name="Sandor E."/>
            <person name="Sanguinetti M."/>
            <person name="Schuetze T."/>
            <person name="Sepcic K."/>
            <person name="Shelest E."/>
            <person name="Sherlock G."/>
            <person name="Sophianopoulou V."/>
            <person name="Squina F.M."/>
            <person name="Sun H."/>
            <person name="Susca A."/>
            <person name="Todd R.B."/>
            <person name="Tsang A."/>
            <person name="Unkles S.E."/>
            <person name="van de Wiele N."/>
            <person name="van Rossen-Uffink D."/>
            <person name="Oliveira J.V."/>
            <person name="Vesth T.C."/>
            <person name="Visser J."/>
            <person name="Yu J.-H."/>
            <person name="Zhou M."/>
            <person name="Andersen M.R."/>
            <person name="Archer D.B."/>
            <person name="Baker S.E."/>
            <person name="Benoit I."/>
            <person name="Brakhage A.A."/>
            <person name="Braus G.H."/>
            <person name="Fischer R."/>
            <person name="Frisvad J.C."/>
            <person name="Goldman G.H."/>
            <person name="Houbraken J."/>
            <person name="Oakley B."/>
            <person name="Pocsi I."/>
            <person name="Scazzocchio C."/>
            <person name="Seiboth B."/>
            <person name="vanKuyk P.A."/>
            <person name="Wortman J."/>
            <person name="Dyer P.S."/>
            <person name="Grigoriev I.V."/>
        </authorList>
    </citation>
    <scope>NUCLEOTIDE SEQUENCE [LARGE SCALE GENOMIC DNA]</scope>
    <source>
        <strain evidence="3">CBS 106.47</strain>
    </source>
</reference>
<feature type="region of interest" description="Disordered" evidence="1">
    <location>
        <begin position="1"/>
        <end position="49"/>
    </location>
</feature>
<gene>
    <name evidence="2" type="ORF">ASPFODRAFT_621712</name>
</gene>
<feature type="compositionally biased region" description="Basic and acidic residues" evidence="1">
    <location>
        <begin position="108"/>
        <end position="124"/>
    </location>
</feature>
<evidence type="ECO:0000313" key="3">
    <source>
        <dbReference type="Proteomes" id="UP000184063"/>
    </source>
</evidence>
<dbReference type="VEuPathDB" id="FungiDB:ASPFODRAFT_621712"/>
<organism evidence="2 3">
    <name type="scientific">Aspergillus luchuensis (strain CBS 106.47)</name>
    <dbReference type="NCBI Taxonomy" id="1137211"/>
    <lineage>
        <taxon>Eukaryota</taxon>
        <taxon>Fungi</taxon>
        <taxon>Dikarya</taxon>
        <taxon>Ascomycota</taxon>
        <taxon>Pezizomycotina</taxon>
        <taxon>Eurotiomycetes</taxon>
        <taxon>Eurotiomycetidae</taxon>
        <taxon>Eurotiales</taxon>
        <taxon>Aspergillaceae</taxon>
        <taxon>Aspergillus</taxon>
        <taxon>Aspergillus subgen. Circumdati</taxon>
    </lineage>
</organism>
<feature type="compositionally biased region" description="Basic residues" evidence="1">
    <location>
        <begin position="97"/>
        <end position="107"/>
    </location>
</feature>
<dbReference type="Proteomes" id="UP000184063">
    <property type="component" value="Unassembled WGS sequence"/>
</dbReference>
<feature type="compositionally biased region" description="Basic and acidic residues" evidence="1">
    <location>
        <begin position="1"/>
        <end position="10"/>
    </location>
</feature>
<accession>A0A1M3TFS8</accession>
<protein>
    <submittedName>
        <fullName evidence="2">Uncharacterized protein</fullName>
    </submittedName>
</protein>
<evidence type="ECO:0000313" key="2">
    <source>
        <dbReference type="EMBL" id="OJZ85582.1"/>
    </source>
</evidence>